<gene>
    <name evidence="1" type="ORF">S06H3_48196</name>
</gene>
<name>X1N974_9ZZZZ</name>
<protein>
    <submittedName>
        <fullName evidence="1">Uncharacterized protein</fullName>
    </submittedName>
</protein>
<evidence type="ECO:0000313" key="1">
    <source>
        <dbReference type="EMBL" id="GAI40168.1"/>
    </source>
</evidence>
<organism evidence="1">
    <name type="scientific">marine sediment metagenome</name>
    <dbReference type="NCBI Taxonomy" id="412755"/>
    <lineage>
        <taxon>unclassified sequences</taxon>
        <taxon>metagenomes</taxon>
        <taxon>ecological metagenomes</taxon>
    </lineage>
</organism>
<feature type="non-terminal residue" evidence="1">
    <location>
        <position position="255"/>
    </location>
</feature>
<reference evidence="1" key="1">
    <citation type="journal article" date="2014" name="Front. Microbiol.">
        <title>High frequency of phylogenetically diverse reductive dehalogenase-homologous genes in deep subseafloor sedimentary metagenomes.</title>
        <authorList>
            <person name="Kawai M."/>
            <person name="Futagami T."/>
            <person name="Toyoda A."/>
            <person name="Takaki Y."/>
            <person name="Nishi S."/>
            <person name="Hori S."/>
            <person name="Arai W."/>
            <person name="Tsubouchi T."/>
            <person name="Morono Y."/>
            <person name="Uchiyama I."/>
            <person name="Ito T."/>
            <person name="Fujiyama A."/>
            <person name="Inagaki F."/>
            <person name="Takami H."/>
        </authorList>
    </citation>
    <scope>NUCLEOTIDE SEQUENCE</scope>
    <source>
        <strain evidence="1">Expedition CK06-06</strain>
    </source>
</reference>
<sequence>RPWLSPTFETEVIENGTEYEVFFNPLTYEITINDLNPLDGLLNKFDLISAVLNYSYGPTSSYSEIKLSKSFNETYLSDIEDSFYDYLTISFSYSEISGEILFEDGIEDEMYAFESIDYTRNPNTGGSDHILDGYDSTLFINFEMFEDPFNIVYEADLEMDGVKDYKQTIDVDKDGQIDITKFGIEDEYDPANIIWHTVIQDFESEEISFTETSEPEKRTKWFDIDDRTMSSYIPSIGTLLGFITPPTMLLTIAAM</sequence>
<comment type="caution">
    <text evidence="1">The sequence shown here is derived from an EMBL/GenBank/DDBJ whole genome shotgun (WGS) entry which is preliminary data.</text>
</comment>
<dbReference type="EMBL" id="BARV01030336">
    <property type="protein sequence ID" value="GAI40168.1"/>
    <property type="molecule type" value="Genomic_DNA"/>
</dbReference>
<feature type="non-terminal residue" evidence="1">
    <location>
        <position position="1"/>
    </location>
</feature>
<accession>X1N974</accession>
<proteinExistence type="predicted"/>
<dbReference type="AlphaFoldDB" id="X1N974"/>